<keyword evidence="14 16" id="KW-0472">Membrane</keyword>
<comment type="catalytic activity">
    <reaction evidence="15 16">
        <text>a ubiquinone + NADH + 5 H(+)(in) = a ubiquinol + NAD(+) + 4 H(+)(out)</text>
        <dbReference type="Rhea" id="RHEA:29091"/>
        <dbReference type="Rhea" id="RHEA-COMP:9565"/>
        <dbReference type="Rhea" id="RHEA-COMP:9566"/>
        <dbReference type="ChEBI" id="CHEBI:15378"/>
        <dbReference type="ChEBI" id="CHEBI:16389"/>
        <dbReference type="ChEBI" id="CHEBI:17976"/>
        <dbReference type="ChEBI" id="CHEBI:57540"/>
        <dbReference type="ChEBI" id="CHEBI:57945"/>
        <dbReference type="EC" id="7.1.1.2"/>
    </reaction>
</comment>
<evidence type="ECO:0000256" key="10">
    <source>
        <dbReference type="ARBA" id="ARBA00022989"/>
    </source>
</evidence>
<evidence type="ECO:0000256" key="1">
    <source>
        <dbReference type="ARBA" id="ARBA00004448"/>
    </source>
</evidence>
<feature type="transmembrane region" description="Helical" evidence="16">
    <location>
        <begin position="120"/>
        <end position="138"/>
    </location>
</feature>
<dbReference type="GO" id="GO:0003954">
    <property type="term" value="F:NADH dehydrogenase activity"/>
    <property type="evidence" value="ECO:0007669"/>
    <property type="project" value="TreeGrafter"/>
</dbReference>
<evidence type="ECO:0000256" key="5">
    <source>
        <dbReference type="ARBA" id="ARBA00022660"/>
    </source>
</evidence>
<feature type="transmembrane region" description="Helical" evidence="16">
    <location>
        <begin position="369"/>
        <end position="387"/>
    </location>
</feature>
<keyword evidence="13 16" id="KW-0496">Mitochondrion</keyword>
<evidence type="ECO:0000256" key="7">
    <source>
        <dbReference type="ARBA" id="ARBA00022792"/>
    </source>
</evidence>
<keyword evidence="4 16" id="KW-0813">Transport</keyword>
<sequence length="603" mass="67519">MITSTIMPQESTLFWSLLIPFTIAQPLMMTWHKNFTTIAEKMVKIAFFISLAPLCLTVAEASTSFIHISPWFDIYLTSMNLTSKFDTLPTIFLPVALFVTWNIMEYSQWYMAHDLNKRKFIKYLLIFLLMMIILVTSGNLITLFIGWEGVGLLSFLLISWYHARADATTAAVQAVLYNRIGDVGFLTSFCWLITHSGSISLEFALTSDPATLPLMGFIIAAASKSAQFGLHPWLASAMEGPTPVSALLHSSTMVVAGIYLLIRIHPMLALNQMTLTTCLCLGALSTVFAATAALTQNDIKKIIAYSTSSQLGLMMVSIGLNLPHLALFHICTHAFFKAMLFLCSGIIIHTMNDEQDIRKMGGLRHHLPVTTTCMSIGSFALMGTPFLAGFYSKDAIIEAMMNSNLNFFALLLTLIAVSFTAIYSLRLMYYTTVKHPRHNVILNFNESSVPLNTITRLATGSILAGWLILYFFTPNNLSTHTMPLYTKLIALLITASSFILAYGLAKQYWISTPKNQAPKYRSLFFYPHIMHRTLTTLVLDFSRKLAIHTLDLLLLKFLMPEMVKNMQLPPISQVRISQSGLIKLYLSTLLVTLCLTLLIIHIY</sequence>
<dbReference type="InterPro" id="IPR003945">
    <property type="entry name" value="NU5C-like"/>
</dbReference>
<keyword evidence="7" id="KW-0999">Mitochondrion inner membrane</keyword>
<dbReference type="GO" id="GO:0005743">
    <property type="term" value="C:mitochondrial inner membrane"/>
    <property type="evidence" value="ECO:0007669"/>
    <property type="project" value="UniProtKB-SubCell"/>
</dbReference>
<evidence type="ECO:0000256" key="6">
    <source>
        <dbReference type="ARBA" id="ARBA00022692"/>
    </source>
</evidence>
<evidence type="ECO:0000259" key="17">
    <source>
        <dbReference type="Pfam" id="PF00361"/>
    </source>
</evidence>
<feature type="transmembrane region" description="Helical" evidence="16">
    <location>
        <begin position="484"/>
        <end position="502"/>
    </location>
</feature>
<dbReference type="InterPro" id="IPR010934">
    <property type="entry name" value="NADH_DH_su5_C"/>
</dbReference>
<protein>
    <recommendedName>
        <fullName evidence="3 16">NADH-ubiquinone oxidoreductase chain 5</fullName>
        <ecNumber evidence="2 16">7.1.1.2</ecNumber>
    </recommendedName>
</protein>
<dbReference type="PANTHER" id="PTHR42829:SF2">
    <property type="entry name" value="NADH-UBIQUINONE OXIDOREDUCTASE CHAIN 5"/>
    <property type="match status" value="1"/>
</dbReference>
<evidence type="ECO:0000256" key="15">
    <source>
        <dbReference type="ARBA" id="ARBA00049551"/>
    </source>
</evidence>
<evidence type="ECO:0000259" key="19">
    <source>
        <dbReference type="Pfam" id="PF06455"/>
    </source>
</evidence>
<dbReference type="GO" id="GO:0042773">
    <property type="term" value="P:ATP synthesis coupled electron transport"/>
    <property type="evidence" value="ECO:0007669"/>
    <property type="project" value="InterPro"/>
</dbReference>
<evidence type="ECO:0000256" key="12">
    <source>
        <dbReference type="ARBA" id="ARBA00023075"/>
    </source>
</evidence>
<comment type="subcellular location">
    <subcellularLocation>
        <location evidence="1">Mitochondrion inner membrane</location>
        <topology evidence="1">Multi-pass membrane protein</topology>
    </subcellularLocation>
</comment>
<dbReference type="InterPro" id="IPR001516">
    <property type="entry name" value="Proton_antipo_N"/>
</dbReference>
<keyword evidence="5" id="KW-0679">Respiratory chain</keyword>
<feature type="transmembrane region" description="Helical" evidence="16">
    <location>
        <begin position="246"/>
        <end position="262"/>
    </location>
</feature>
<keyword evidence="10 16" id="KW-1133">Transmembrane helix</keyword>
<evidence type="ECO:0000256" key="11">
    <source>
        <dbReference type="ARBA" id="ARBA00023027"/>
    </source>
</evidence>
<feature type="transmembrane region" description="Helical" evidence="16">
    <location>
        <begin position="326"/>
        <end position="348"/>
    </location>
</feature>
<geneLocation type="mitochondrion" evidence="20"/>
<dbReference type="GO" id="GO:0008137">
    <property type="term" value="F:NADH dehydrogenase (ubiquinone) activity"/>
    <property type="evidence" value="ECO:0007669"/>
    <property type="project" value="UniProtKB-EC"/>
</dbReference>
<accession>S4V2B8</accession>
<dbReference type="EC" id="7.1.1.2" evidence="2 16"/>
<dbReference type="AlphaFoldDB" id="S4V2B8"/>
<organism evidence="20">
    <name type="scientific">Ptychadena mascareniensis</name>
    <name type="common">Masarene ridged frog</name>
    <dbReference type="NCBI Taxonomy" id="88031"/>
    <lineage>
        <taxon>Eukaryota</taxon>
        <taxon>Metazoa</taxon>
        <taxon>Chordata</taxon>
        <taxon>Craniata</taxon>
        <taxon>Vertebrata</taxon>
        <taxon>Euteleostomi</taxon>
        <taxon>Amphibia</taxon>
        <taxon>Batrachia</taxon>
        <taxon>Anura</taxon>
        <taxon>Neobatrachia</taxon>
        <taxon>Ranoidea</taxon>
        <taxon>Ptychadenidae</taxon>
        <taxon>Ptychadena</taxon>
    </lineage>
</organism>
<feature type="transmembrane region" description="Helical" evidence="16">
    <location>
        <begin position="12"/>
        <end position="31"/>
    </location>
</feature>
<dbReference type="Pfam" id="PF00361">
    <property type="entry name" value="Proton_antipo_M"/>
    <property type="match status" value="1"/>
</dbReference>
<evidence type="ECO:0000256" key="13">
    <source>
        <dbReference type="ARBA" id="ARBA00023128"/>
    </source>
</evidence>
<evidence type="ECO:0000256" key="8">
    <source>
        <dbReference type="ARBA" id="ARBA00022967"/>
    </source>
</evidence>
<feature type="transmembrane region" description="Helical" evidence="16">
    <location>
        <begin position="43"/>
        <end position="68"/>
    </location>
</feature>
<feature type="domain" description="NADH dehydrogenase subunit 5 C-terminal" evidence="19">
    <location>
        <begin position="423"/>
        <end position="599"/>
    </location>
</feature>
<proteinExistence type="inferred from homology"/>
<evidence type="ECO:0000256" key="16">
    <source>
        <dbReference type="RuleBase" id="RU003404"/>
    </source>
</evidence>
<evidence type="ECO:0000256" key="2">
    <source>
        <dbReference type="ARBA" id="ARBA00012944"/>
    </source>
</evidence>
<evidence type="ECO:0000256" key="3">
    <source>
        <dbReference type="ARBA" id="ARBA00021096"/>
    </source>
</evidence>
<dbReference type="NCBIfam" id="TIGR01974">
    <property type="entry name" value="NDH_I_L"/>
    <property type="match status" value="1"/>
</dbReference>
<keyword evidence="12 16" id="KW-0830">Ubiquinone</keyword>
<dbReference type="PRINTS" id="PR01434">
    <property type="entry name" value="NADHDHGNASE5"/>
</dbReference>
<feature type="transmembrane region" description="Helical" evidence="16">
    <location>
        <begin position="407"/>
        <end position="429"/>
    </location>
</feature>
<keyword evidence="8" id="KW-1278">Translocase</keyword>
<feature type="transmembrane region" description="Helical" evidence="16">
    <location>
        <begin position="274"/>
        <end position="295"/>
    </location>
</feature>
<keyword evidence="9" id="KW-0249">Electron transport</keyword>
<dbReference type="Pfam" id="PF06455">
    <property type="entry name" value="NADH5_C"/>
    <property type="match status" value="1"/>
</dbReference>
<dbReference type="InterPro" id="IPR001750">
    <property type="entry name" value="ND/Mrp_TM"/>
</dbReference>
<evidence type="ECO:0000256" key="14">
    <source>
        <dbReference type="ARBA" id="ARBA00023136"/>
    </source>
</evidence>
<evidence type="ECO:0000256" key="4">
    <source>
        <dbReference type="ARBA" id="ARBA00022448"/>
    </source>
</evidence>
<evidence type="ECO:0000259" key="18">
    <source>
        <dbReference type="Pfam" id="PF00662"/>
    </source>
</evidence>
<dbReference type="InterPro" id="IPR018393">
    <property type="entry name" value="NADHpl_OxRdtase_5_subgr"/>
</dbReference>
<feature type="domain" description="NADH-Ubiquinone oxidoreductase (complex I) chain 5 N-terminal" evidence="18">
    <location>
        <begin position="71"/>
        <end position="120"/>
    </location>
</feature>
<comment type="similarity">
    <text evidence="16">Belongs to the complex I subunit 5 family.</text>
</comment>
<name>S4V2B8_9NEOB</name>
<dbReference type="PANTHER" id="PTHR42829">
    <property type="entry name" value="NADH-UBIQUINONE OXIDOREDUCTASE CHAIN 5"/>
    <property type="match status" value="1"/>
</dbReference>
<feature type="domain" description="NADH:quinone oxidoreductase/Mrp antiporter transmembrane" evidence="17">
    <location>
        <begin position="137"/>
        <end position="413"/>
    </location>
</feature>
<dbReference type="EMBL" id="JX564890">
    <property type="protein sequence ID" value="AGN71495.1"/>
    <property type="molecule type" value="Genomic_DNA"/>
</dbReference>
<dbReference type="Pfam" id="PF00662">
    <property type="entry name" value="Proton_antipo_N"/>
    <property type="match status" value="1"/>
</dbReference>
<gene>
    <name evidence="20" type="primary">ND5</name>
</gene>
<feature type="transmembrane region" description="Helical" evidence="16">
    <location>
        <begin position="584"/>
        <end position="602"/>
    </location>
</feature>
<reference evidence="20" key="1">
    <citation type="journal article" date="2013" name="Mol. Biol. Evol.">
        <title>Efficient Sequencing of Anuran mtDNAs and a Mitogenomic Exploration of the Phylogeny and Evolution of Frogs.</title>
        <authorList>
            <person name="Zhang P."/>
            <person name="Liang D."/>
            <person name="Mao R.L."/>
            <person name="Hillis D.M."/>
            <person name="Wake D.B."/>
            <person name="Cannatella D.C."/>
        </authorList>
    </citation>
    <scope>NUCLEOTIDE SEQUENCE</scope>
</reference>
<dbReference type="GO" id="GO:0015990">
    <property type="term" value="P:electron transport coupled proton transport"/>
    <property type="evidence" value="ECO:0007669"/>
    <property type="project" value="TreeGrafter"/>
</dbReference>
<feature type="transmembrane region" description="Helical" evidence="16">
    <location>
        <begin position="88"/>
        <end position="108"/>
    </location>
</feature>
<comment type="function">
    <text evidence="16">Core subunit of the mitochondrial membrane respiratory chain NADH dehydrogenase (Complex I) which catalyzes electron transfer from NADH through the respiratory chain, using ubiquinone as an electron acceptor. Essential for the catalytic activity and assembly of complex I.</text>
</comment>
<keyword evidence="11 16" id="KW-0520">NAD</keyword>
<evidence type="ECO:0000313" key="20">
    <source>
        <dbReference type="EMBL" id="AGN71495.1"/>
    </source>
</evidence>
<evidence type="ECO:0000256" key="9">
    <source>
        <dbReference type="ARBA" id="ARBA00022982"/>
    </source>
</evidence>
<keyword evidence="6 16" id="KW-0812">Transmembrane</keyword>
<feature type="transmembrane region" description="Helical" evidence="16">
    <location>
        <begin position="449"/>
        <end position="472"/>
    </location>
</feature>